<accession>A0A0F9WEH8</accession>
<dbReference type="VEuPathDB" id="MicrosporidiaDB:AAJ76_2800013065"/>
<dbReference type="OrthoDB" id="2193110at2759"/>
<evidence type="ECO:0000313" key="2">
    <source>
        <dbReference type="Proteomes" id="UP000034350"/>
    </source>
</evidence>
<protein>
    <submittedName>
        <fullName evidence="1">Uncharacterized protein</fullName>
    </submittedName>
</protein>
<organism evidence="1 2">
    <name type="scientific">Vairimorpha ceranae</name>
    <dbReference type="NCBI Taxonomy" id="40302"/>
    <lineage>
        <taxon>Eukaryota</taxon>
        <taxon>Fungi</taxon>
        <taxon>Fungi incertae sedis</taxon>
        <taxon>Microsporidia</taxon>
        <taxon>Nosematidae</taxon>
        <taxon>Vairimorpha</taxon>
    </lineage>
</organism>
<comment type="caution">
    <text evidence="1">The sequence shown here is derived from an EMBL/GenBank/DDBJ whole genome shotgun (WGS) entry which is preliminary data.</text>
</comment>
<gene>
    <name evidence="1" type="ORF">AAJ76_2800013065</name>
</gene>
<keyword evidence="2" id="KW-1185">Reference proteome</keyword>
<reference evidence="1 2" key="1">
    <citation type="journal article" date="2015" name="Environ. Microbiol.">
        <title>Genome analyses suggest the presence of polyploidy and recent human-driven expansions in eight global populations of the honeybee pathogen Nosema ceranae.</title>
        <authorList>
            <person name="Pelin A."/>
            <person name="Selman M."/>
            <person name="Aris-Brosou S."/>
            <person name="Farinelli L."/>
            <person name="Corradi N."/>
        </authorList>
    </citation>
    <scope>NUCLEOTIDE SEQUENCE [LARGE SCALE GENOMIC DNA]</scope>
    <source>
        <strain evidence="1 2">PA08 1199</strain>
    </source>
</reference>
<sequence length="69" mass="8019">MVAMSKIAIKAKIRTRLNCIERNVVKHLSAEKVKRIKEHIIKQLNLEDSESYSTGIVKPTLYTKDFFNK</sequence>
<dbReference type="VEuPathDB" id="MicrosporidiaDB:G9O61_00g007370"/>
<evidence type="ECO:0000313" key="1">
    <source>
        <dbReference type="EMBL" id="KKO75200.1"/>
    </source>
</evidence>
<dbReference type="Proteomes" id="UP000034350">
    <property type="component" value="Unassembled WGS sequence"/>
</dbReference>
<dbReference type="VEuPathDB" id="MicrosporidiaDB:G9O61_00g016660"/>
<dbReference type="GeneID" id="36319848"/>
<dbReference type="RefSeq" id="XP_024330942.1">
    <property type="nucleotide sequence ID" value="XM_024474919.1"/>
</dbReference>
<name>A0A0F9WEH8_9MICR</name>
<proteinExistence type="predicted"/>
<dbReference type="AlphaFoldDB" id="A0A0F9WEH8"/>
<dbReference type="EMBL" id="JPQZ01000028">
    <property type="protein sequence ID" value="KKO75200.1"/>
    <property type="molecule type" value="Genomic_DNA"/>
</dbReference>